<dbReference type="STRING" id="1206085.SAMN05443575_2420"/>
<dbReference type="SMART" id="SM00464">
    <property type="entry name" value="LON"/>
    <property type="match status" value="1"/>
</dbReference>
<name>A0A1M5LD88_9ACTN</name>
<organism evidence="2 3">
    <name type="scientific">Jatrophihabitans endophyticus</name>
    <dbReference type="NCBI Taxonomy" id="1206085"/>
    <lineage>
        <taxon>Bacteria</taxon>
        <taxon>Bacillati</taxon>
        <taxon>Actinomycetota</taxon>
        <taxon>Actinomycetes</taxon>
        <taxon>Jatrophihabitantales</taxon>
        <taxon>Jatrophihabitantaceae</taxon>
        <taxon>Jatrophihabitans</taxon>
    </lineage>
</organism>
<dbReference type="AlphaFoldDB" id="A0A1M5LD88"/>
<dbReference type="RefSeq" id="WP_084180984.1">
    <property type="nucleotide sequence ID" value="NZ_FQVU01000003.1"/>
</dbReference>
<dbReference type="InterPro" id="IPR015947">
    <property type="entry name" value="PUA-like_sf"/>
</dbReference>
<dbReference type="Gene3D" id="2.30.130.40">
    <property type="entry name" value="LON domain-like"/>
    <property type="match status" value="1"/>
</dbReference>
<accession>A0A1M5LD88</accession>
<sequence length="226" mass="24587">MPEVIPLFPLSHVLLPGMPLPLHIFEQRYRELLRDIAEAPAGPVFGVVALRAGTEALTPVVATGDLPEVEPIGTTAEVLEVDTADDGTSDLLSVGSRRFRVLDLLPTGRPYLRARIEYLPEPDGELTAAQETRARELIDVYDAMLVRLAGRGTGAELPRDANQLSYQLAARLPLPPAEKQALLTDGTTAERLVRVGRLLRREIALLQRTRSIAVSPAVLRLPVGSN</sequence>
<dbReference type="Proteomes" id="UP000186132">
    <property type="component" value="Unassembled WGS sequence"/>
</dbReference>
<gene>
    <name evidence="2" type="ORF">SAMN05443575_2420</name>
</gene>
<evidence type="ECO:0000313" key="2">
    <source>
        <dbReference type="EMBL" id="SHG63074.1"/>
    </source>
</evidence>
<reference evidence="2 3" key="1">
    <citation type="submission" date="2016-11" db="EMBL/GenBank/DDBJ databases">
        <authorList>
            <person name="Jaros S."/>
            <person name="Januszkiewicz K."/>
            <person name="Wedrychowicz H."/>
        </authorList>
    </citation>
    <scope>NUCLEOTIDE SEQUENCE [LARGE SCALE GENOMIC DNA]</scope>
    <source>
        <strain evidence="2 3">DSM 45627</strain>
    </source>
</reference>
<proteinExistence type="predicted"/>
<dbReference type="PROSITE" id="PS51787">
    <property type="entry name" value="LON_N"/>
    <property type="match status" value="1"/>
</dbReference>
<protein>
    <recommendedName>
        <fullName evidence="1">Lon N-terminal domain-containing protein</fullName>
    </recommendedName>
</protein>
<dbReference type="Gene3D" id="1.20.58.1480">
    <property type="match status" value="1"/>
</dbReference>
<dbReference type="PANTHER" id="PTHR46732">
    <property type="entry name" value="ATP-DEPENDENT PROTEASE LA (LON) DOMAIN PROTEIN"/>
    <property type="match status" value="1"/>
</dbReference>
<dbReference type="SUPFAM" id="SSF88697">
    <property type="entry name" value="PUA domain-like"/>
    <property type="match status" value="1"/>
</dbReference>
<dbReference type="PANTHER" id="PTHR46732:SF8">
    <property type="entry name" value="ATP-DEPENDENT PROTEASE LA (LON) DOMAIN PROTEIN"/>
    <property type="match status" value="1"/>
</dbReference>
<dbReference type="InterPro" id="IPR046336">
    <property type="entry name" value="Lon_prtase_N_sf"/>
</dbReference>
<dbReference type="InterPro" id="IPR003111">
    <property type="entry name" value="Lon_prtase_N"/>
</dbReference>
<feature type="domain" description="Lon N-terminal" evidence="1">
    <location>
        <begin position="2"/>
        <end position="203"/>
    </location>
</feature>
<dbReference type="EMBL" id="FQVU01000003">
    <property type="protein sequence ID" value="SHG63074.1"/>
    <property type="molecule type" value="Genomic_DNA"/>
</dbReference>
<evidence type="ECO:0000259" key="1">
    <source>
        <dbReference type="PROSITE" id="PS51787"/>
    </source>
</evidence>
<evidence type="ECO:0000313" key="3">
    <source>
        <dbReference type="Proteomes" id="UP000186132"/>
    </source>
</evidence>
<keyword evidence="3" id="KW-1185">Reference proteome</keyword>
<dbReference type="OrthoDB" id="25394at2"/>
<dbReference type="Pfam" id="PF02190">
    <property type="entry name" value="LON_substr_bdg"/>
    <property type="match status" value="1"/>
</dbReference>